<feature type="transmembrane region" description="Helical" evidence="7">
    <location>
        <begin position="124"/>
        <end position="151"/>
    </location>
</feature>
<feature type="transmembrane region" description="Helical" evidence="7">
    <location>
        <begin position="171"/>
        <end position="190"/>
    </location>
</feature>
<dbReference type="SUPFAM" id="SSF116726">
    <property type="entry name" value="TrkA C-terminal domain-like"/>
    <property type="match status" value="2"/>
</dbReference>
<evidence type="ECO:0000259" key="8">
    <source>
        <dbReference type="PROSITE" id="PS51202"/>
    </source>
</evidence>
<feature type="transmembrane region" description="Helical" evidence="7">
    <location>
        <begin position="202"/>
        <end position="224"/>
    </location>
</feature>
<dbReference type="EMBL" id="PVTQ01000001">
    <property type="protein sequence ID" value="PRY93924.1"/>
    <property type="molecule type" value="Genomic_DNA"/>
</dbReference>
<dbReference type="Pfam" id="PF02080">
    <property type="entry name" value="TrkA_C"/>
    <property type="match status" value="2"/>
</dbReference>
<keyword evidence="2" id="KW-0813">Transport</keyword>
<dbReference type="PANTHER" id="PTHR43652">
    <property type="entry name" value="BASIC AMINO ACID ANTIPORTER YFCC-RELATED"/>
    <property type="match status" value="1"/>
</dbReference>
<dbReference type="Gene3D" id="3.30.70.1450">
    <property type="entry name" value="Regulator of K+ conductance, C-terminal domain"/>
    <property type="match status" value="2"/>
</dbReference>
<dbReference type="OrthoDB" id="9809303at2"/>
<dbReference type="GO" id="GO:0005886">
    <property type="term" value="C:plasma membrane"/>
    <property type="evidence" value="ECO:0007669"/>
    <property type="project" value="TreeGrafter"/>
</dbReference>
<feature type="transmembrane region" description="Helical" evidence="7">
    <location>
        <begin position="507"/>
        <end position="524"/>
    </location>
</feature>
<evidence type="ECO:0000256" key="1">
    <source>
        <dbReference type="ARBA" id="ARBA00004141"/>
    </source>
</evidence>
<dbReference type="PANTHER" id="PTHR43652:SF2">
    <property type="entry name" value="BASIC AMINO ACID ANTIPORTER YFCC-RELATED"/>
    <property type="match status" value="1"/>
</dbReference>
<proteinExistence type="predicted"/>
<keyword evidence="5 7" id="KW-1133">Transmembrane helix</keyword>
<dbReference type="InterPro" id="IPR036721">
    <property type="entry name" value="RCK_C_sf"/>
</dbReference>
<feature type="domain" description="RCK C-terminal" evidence="8">
    <location>
        <begin position="237"/>
        <end position="321"/>
    </location>
</feature>
<dbReference type="Pfam" id="PF03600">
    <property type="entry name" value="CitMHS"/>
    <property type="match status" value="1"/>
</dbReference>
<sequence length="614" mass="65711">MLAPLSGLGKDARPSLARPGDPNDVIALPEAYQALAALLIVGGMFVLFIRETFPTEVVGITGSALMLFLGILPYDAAITVLSNSAPWTIGALFIVMGALVRTGALDVFTRFANESATRNPKIALFGMLVFVVIFSAFVSNTPVVVIMIPVFVQLSRTLGMTPSQLLMPLSYAAILGGTTTLIGTSTNLLVDGVSRSQGLEPFTIFEVTPLGIALVIWGAIYLRFIGARLLPRRESLAGALSNRSKMKFFTEVAIPEDSALIGREVTEVEAFKRGGVRLIDVLRGDASLRRDLTAVVLQAGDRVVLRTEMSELLGLQQSKDLRMVDKLSSVETQTVEVLITPGCTMVGRSLGNLRLRRRYGVYPLAVHRRNQNIGRQLDDLVVRVGDTLLLEGNVADIQRLASDVGLVNVSQPSERAYRRGHAPIALGALVAIVLGSALGLAPILMMSVFAVAFVLLTRCIDADEAFDFVEGRLLALIFSMLAIGAGLEHSGAVELIVGHVAPLLKTLPHFFVIWSIFLLTSILTELVTNNAVAVVVTPIVIGLAHAIGVDPRPLVVAVMVAASASFSTPIGYQTNTLIYGPGGYKFSDFMKVGIPLNLSIGILSALLIPLIWPL</sequence>
<evidence type="ECO:0000256" key="6">
    <source>
        <dbReference type="ARBA" id="ARBA00023136"/>
    </source>
</evidence>
<protein>
    <submittedName>
        <fullName evidence="9">Di/tricarboxylate transporter</fullName>
    </submittedName>
</protein>
<dbReference type="GO" id="GO:0006813">
    <property type="term" value="P:potassium ion transport"/>
    <property type="evidence" value="ECO:0007669"/>
    <property type="project" value="InterPro"/>
</dbReference>
<feature type="domain" description="RCK C-terminal" evidence="8">
    <location>
        <begin position="322"/>
        <end position="406"/>
    </location>
</feature>
<evidence type="ECO:0000256" key="4">
    <source>
        <dbReference type="ARBA" id="ARBA00022737"/>
    </source>
</evidence>
<evidence type="ECO:0000256" key="3">
    <source>
        <dbReference type="ARBA" id="ARBA00022692"/>
    </source>
</evidence>
<dbReference type="GO" id="GO:0008324">
    <property type="term" value="F:monoatomic cation transmembrane transporter activity"/>
    <property type="evidence" value="ECO:0007669"/>
    <property type="project" value="InterPro"/>
</dbReference>
<feature type="transmembrane region" description="Helical" evidence="7">
    <location>
        <begin position="31"/>
        <end position="50"/>
    </location>
</feature>
<feature type="transmembrane region" description="Helical" evidence="7">
    <location>
        <begin position="57"/>
        <end position="81"/>
    </location>
</feature>
<feature type="transmembrane region" description="Helical" evidence="7">
    <location>
        <begin position="424"/>
        <end position="457"/>
    </location>
</feature>
<dbReference type="InterPro" id="IPR004680">
    <property type="entry name" value="Cit_transptr-like_dom"/>
</dbReference>
<evidence type="ECO:0000256" key="5">
    <source>
        <dbReference type="ARBA" id="ARBA00022989"/>
    </source>
</evidence>
<evidence type="ECO:0000256" key="2">
    <source>
        <dbReference type="ARBA" id="ARBA00022448"/>
    </source>
</evidence>
<gene>
    <name evidence="9" type="ORF">CLV74_10154</name>
</gene>
<keyword evidence="6 7" id="KW-0472">Membrane</keyword>
<feature type="transmembrane region" description="Helical" evidence="7">
    <location>
        <begin position="87"/>
        <end position="112"/>
    </location>
</feature>
<dbReference type="InterPro" id="IPR006037">
    <property type="entry name" value="RCK_C"/>
</dbReference>
<dbReference type="InterPro" id="IPR051679">
    <property type="entry name" value="DASS-Related_Transporters"/>
</dbReference>
<comment type="caution">
    <text evidence="9">The sequence shown here is derived from an EMBL/GenBank/DDBJ whole genome shotgun (WGS) entry which is preliminary data.</text>
</comment>
<accession>A0A2T0X4Z4</accession>
<feature type="transmembrane region" description="Helical" evidence="7">
    <location>
        <begin position="592"/>
        <end position="612"/>
    </location>
</feature>
<dbReference type="PROSITE" id="PS51202">
    <property type="entry name" value="RCK_C"/>
    <property type="match status" value="2"/>
</dbReference>
<comment type="subcellular location">
    <subcellularLocation>
        <location evidence="1">Membrane</location>
        <topology evidence="1">Multi-pass membrane protein</topology>
    </subcellularLocation>
</comment>
<evidence type="ECO:0000313" key="10">
    <source>
        <dbReference type="Proteomes" id="UP000238392"/>
    </source>
</evidence>
<keyword evidence="4" id="KW-0677">Repeat</keyword>
<feature type="transmembrane region" description="Helical" evidence="7">
    <location>
        <begin position="469"/>
        <end position="487"/>
    </location>
</feature>
<dbReference type="AlphaFoldDB" id="A0A2T0X4Z4"/>
<organism evidence="9 10">
    <name type="scientific">Donghicola tyrosinivorans</name>
    <dbReference type="NCBI Taxonomy" id="1652492"/>
    <lineage>
        <taxon>Bacteria</taxon>
        <taxon>Pseudomonadati</taxon>
        <taxon>Pseudomonadota</taxon>
        <taxon>Alphaproteobacteria</taxon>
        <taxon>Rhodobacterales</taxon>
        <taxon>Roseobacteraceae</taxon>
        <taxon>Donghicola</taxon>
    </lineage>
</organism>
<evidence type="ECO:0000256" key="7">
    <source>
        <dbReference type="SAM" id="Phobius"/>
    </source>
</evidence>
<evidence type="ECO:0000313" key="9">
    <source>
        <dbReference type="EMBL" id="PRY93924.1"/>
    </source>
</evidence>
<keyword evidence="10" id="KW-1185">Reference proteome</keyword>
<keyword evidence="3 7" id="KW-0812">Transmembrane</keyword>
<dbReference type="Proteomes" id="UP000238392">
    <property type="component" value="Unassembled WGS sequence"/>
</dbReference>
<feature type="transmembrane region" description="Helical" evidence="7">
    <location>
        <begin position="531"/>
        <end position="548"/>
    </location>
</feature>
<name>A0A2T0X4Z4_9RHOB</name>
<reference evidence="9 10" key="1">
    <citation type="submission" date="2018-03" db="EMBL/GenBank/DDBJ databases">
        <title>Genomic Encyclopedia of Archaeal and Bacterial Type Strains, Phase II (KMG-II): from individual species to whole genera.</title>
        <authorList>
            <person name="Goeker M."/>
        </authorList>
    </citation>
    <scope>NUCLEOTIDE SEQUENCE [LARGE SCALE GENOMIC DNA]</scope>
    <source>
        <strain evidence="9 10">DSM 100212</strain>
    </source>
</reference>
<feature type="transmembrane region" description="Helical" evidence="7">
    <location>
        <begin position="554"/>
        <end position="572"/>
    </location>
</feature>